<dbReference type="AlphaFoldDB" id="A0A5A7R154"/>
<dbReference type="EMBL" id="BKCP01009515">
    <property type="protein sequence ID" value="GER51076.1"/>
    <property type="molecule type" value="Genomic_DNA"/>
</dbReference>
<gene>
    <name evidence="1" type="ORF">STAS_28435</name>
</gene>
<evidence type="ECO:0000313" key="2">
    <source>
        <dbReference type="Proteomes" id="UP000325081"/>
    </source>
</evidence>
<sequence length="188" mass="20812">MGDKKLVYSSFAPMDLDSSKAHEMDFCNLVNVPVGQIQQQAPVPKSQRSFVRIVRSKIVESKNNLDKQVAFCEPQSDKANLKRKTIIDAEVSDLDPGVEQGVGLTQLSTSATALHTGDDRVRRQTRGMALEVHSWQYSRDEGRCYLVEDVLVKHRRWLKDGLGVAVTICFAGGRVGSGRGVHVDMSIV</sequence>
<reference evidence="2" key="1">
    <citation type="journal article" date="2019" name="Curr. Biol.">
        <title>Genome Sequence of Striga asiatica Provides Insight into the Evolution of Plant Parasitism.</title>
        <authorList>
            <person name="Yoshida S."/>
            <person name="Kim S."/>
            <person name="Wafula E.K."/>
            <person name="Tanskanen J."/>
            <person name="Kim Y.M."/>
            <person name="Honaas L."/>
            <person name="Yang Z."/>
            <person name="Spallek T."/>
            <person name="Conn C.E."/>
            <person name="Ichihashi Y."/>
            <person name="Cheong K."/>
            <person name="Cui S."/>
            <person name="Der J.P."/>
            <person name="Gundlach H."/>
            <person name="Jiao Y."/>
            <person name="Hori C."/>
            <person name="Ishida J.K."/>
            <person name="Kasahara H."/>
            <person name="Kiba T."/>
            <person name="Kim M.S."/>
            <person name="Koo N."/>
            <person name="Laohavisit A."/>
            <person name="Lee Y.H."/>
            <person name="Lumba S."/>
            <person name="McCourt P."/>
            <person name="Mortimer J.C."/>
            <person name="Mutuku J.M."/>
            <person name="Nomura T."/>
            <person name="Sasaki-Sekimoto Y."/>
            <person name="Seto Y."/>
            <person name="Wang Y."/>
            <person name="Wakatake T."/>
            <person name="Sakakibara H."/>
            <person name="Demura T."/>
            <person name="Yamaguchi S."/>
            <person name="Yoneyama K."/>
            <person name="Manabe R.I."/>
            <person name="Nelson D.C."/>
            <person name="Schulman A.H."/>
            <person name="Timko M.P."/>
            <person name="dePamphilis C.W."/>
            <person name="Choi D."/>
            <person name="Shirasu K."/>
        </authorList>
    </citation>
    <scope>NUCLEOTIDE SEQUENCE [LARGE SCALE GENOMIC DNA]</scope>
    <source>
        <strain evidence="2">cv. UVA1</strain>
    </source>
</reference>
<name>A0A5A7R154_STRAF</name>
<evidence type="ECO:0000313" key="1">
    <source>
        <dbReference type="EMBL" id="GER51076.1"/>
    </source>
</evidence>
<protein>
    <submittedName>
        <fullName evidence="1">Tetratricopeptide repeat protein</fullName>
    </submittedName>
</protein>
<keyword evidence="2" id="KW-1185">Reference proteome</keyword>
<comment type="caution">
    <text evidence="1">The sequence shown here is derived from an EMBL/GenBank/DDBJ whole genome shotgun (WGS) entry which is preliminary data.</text>
</comment>
<proteinExistence type="predicted"/>
<organism evidence="1 2">
    <name type="scientific">Striga asiatica</name>
    <name type="common">Asiatic witchweed</name>
    <name type="synonym">Buchnera asiatica</name>
    <dbReference type="NCBI Taxonomy" id="4170"/>
    <lineage>
        <taxon>Eukaryota</taxon>
        <taxon>Viridiplantae</taxon>
        <taxon>Streptophyta</taxon>
        <taxon>Embryophyta</taxon>
        <taxon>Tracheophyta</taxon>
        <taxon>Spermatophyta</taxon>
        <taxon>Magnoliopsida</taxon>
        <taxon>eudicotyledons</taxon>
        <taxon>Gunneridae</taxon>
        <taxon>Pentapetalae</taxon>
        <taxon>asterids</taxon>
        <taxon>lamiids</taxon>
        <taxon>Lamiales</taxon>
        <taxon>Orobanchaceae</taxon>
        <taxon>Buchnereae</taxon>
        <taxon>Striga</taxon>
    </lineage>
</organism>
<accession>A0A5A7R154</accession>
<dbReference type="Proteomes" id="UP000325081">
    <property type="component" value="Unassembled WGS sequence"/>
</dbReference>